<feature type="domain" description="MGT5A-like N-terminal" evidence="4">
    <location>
        <begin position="85"/>
        <end position="158"/>
    </location>
</feature>
<keyword evidence="6" id="KW-1185">Reference proteome</keyword>
<dbReference type="EMBL" id="LUCM01002812">
    <property type="protein sequence ID" value="KAA0196806.1"/>
    <property type="molecule type" value="Genomic_DNA"/>
</dbReference>
<evidence type="ECO:0000313" key="5">
    <source>
        <dbReference type="EMBL" id="KAA0196806.1"/>
    </source>
</evidence>
<comment type="subcellular location">
    <subcellularLocation>
        <location evidence="1">Secreted</location>
    </subcellularLocation>
</comment>
<dbReference type="InterPro" id="IPR027833">
    <property type="entry name" value="MGT5A-like_N"/>
</dbReference>
<gene>
    <name evidence="5" type="ORF">FBUS_01586</name>
</gene>
<keyword evidence="3" id="KW-0325">Glycoprotein</keyword>
<proteinExistence type="predicted"/>
<dbReference type="Pfam" id="PF15027">
    <property type="entry name" value="MGT5A_N"/>
    <property type="match status" value="1"/>
</dbReference>
<evidence type="ECO:0000256" key="1">
    <source>
        <dbReference type="ARBA" id="ARBA00004613"/>
    </source>
</evidence>
<protein>
    <recommendedName>
        <fullName evidence="4">MGT5A-like N-terminal domain-containing protein</fullName>
    </recommendedName>
</protein>
<dbReference type="GO" id="GO:0005576">
    <property type="term" value="C:extracellular region"/>
    <property type="evidence" value="ECO:0007669"/>
    <property type="project" value="UniProtKB-SubCell"/>
</dbReference>
<evidence type="ECO:0000256" key="3">
    <source>
        <dbReference type="ARBA" id="ARBA00023180"/>
    </source>
</evidence>
<organism evidence="5 6">
    <name type="scientific">Fasciolopsis buskii</name>
    <dbReference type="NCBI Taxonomy" id="27845"/>
    <lineage>
        <taxon>Eukaryota</taxon>
        <taxon>Metazoa</taxon>
        <taxon>Spiralia</taxon>
        <taxon>Lophotrochozoa</taxon>
        <taxon>Platyhelminthes</taxon>
        <taxon>Trematoda</taxon>
        <taxon>Digenea</taxon>
        <taxon>Plagiorchiida</taxon>
        <taxon>Echinostomata</taxon>
        <taxon>Echinostomatoidea</taxon>
        <taxon>Fasciolidae</taxon>
        <taxon>Fasciolopsis</taxon>
    </lineage>
</organism>
<reference evidence="5" key="1">
    <citation type="submission" date="2019-05" db="EMBL/GenBank/DDBJ databases">
        <title>Annotation for the trematode Fasciolopsis buski.</title>
        <authorList>
            <person name="Choi Y.-J."/>
        </authorList>
    </citation>
    <scope>NUCLEOTIDE SEQUENCE</scope>
    <source>
        <strain evidence="5">HT</strain>
        <tissue evidence="5">Whole worm</tissue>
    </source>
</reference>
<dbReference type="AlphaFoldDB" id="A0A8E0S1A7"/>
<name>A0A8E0S1A7_9TREM</name>
<accession>A0A8E0S1A7</accession>
<dbReference type="Proteomes" id="UP000728185">
    <property type="component" value="Unassembled WGS sequence"/>
</dbReference>
<comment type="caution">
    <text evidence="5">The sequence shown here is derived from an EMBL/GenBank/DDBJ whole genome shotgun (WGS) entry which is preliminary data.</text>
</comment>
<evidence type="ECO:0000313" key="6">
    <source>
        <dbReference type="Proteomes" id="UP000728185"/>
    </source>
</evidence>
<sequence>MHIPHVLFIVQTRNKRYHSHGCVQYFWFLTAILTNIRYRKQRHFLCLRVFGSYLDCFPREIIGTGKVLCPLFCAVICYSSYTSIRSFQLRANILKLSADYVRLLAREQRDTADGPYRSVGTNYDMKKTMAVLLNEMNTRIEQLDAQVKELSARLAGPNTEDRPLLLSRSQRRLHGHDGVAEEVVDFVCT</sequence>
<evidence type="ECO:0000256" key="2">
    <source>
        <dbReference type="ARBA" id="ARBA00022525"/>
    </source>
</evidence>
<keyword evidence="2" id="KW-0964">Secreted</keyword>
<dbReference type="OrthoDB" id="2113294at2759"/>
<evidence type="ECO:0000259" key="4">
    <source>
        <dbReference type="Pfam" id="PF15027"/>
    </source>
</evidence>